<name>A0A290ZDQ2_9PSEU</name>
<feature type="transmembrane region" description="Helical" evidence="11">
    <location>
        <begin position="1097"/>
        <end position="1121"/>
    </location>
</feature>
<feature type="compositionally biased region" description="Low complexity" evidence="10">
    <location>
        <begin position="692"/>
        <end position="702"/>
    </location>
</feature>
<dbReference type="InterPro" id="IPR036640">
    <property type="entry name" value="ABC1_TM_sf"/>
</dbReference>
<evidence type="ECO:0000256" key="2">
    <source>
        <dbReference type="ARBA" id="ARBA00022448"/>
    </source>
</evidence>
<dbReference type="GO" id="GO:0005886">
    <property type="term" value="C:plasma membrane"/>
    <property type="evidence" value="ECO:0007669"/>
    <property type="project" value="UniProtKB-SubCell"/>
</dbReference>
<dbReference type="InterPro" id="IPR011527">
    <property type="entry name" value="ABC1_TM_dom"/>
</dbReference>
<feature type="domain" description="ABC transmembrane type-1" evidence="13">
    <location>
        <begin position="62"/>
        <end position="342"/>
    </location>
</feature>
<proteinExistence type="inferred from homology"/>
<dbReference type="PROSITE" id="PS50893">
    <property type="entry name" value="ABC_TRANSPORTER_2"/>
    <property type="match status" value="2"/>
</dbReference>
<feature type="transmembrane region" description="Helical" evidence="11">
    <location>
        <begin position="60"/>
        <end position="77"/>
    </location>
</feature>
<dbReference type="PANTHER" id="PTHR24221">
    <property type="entry name" value="ATP-BINDING CASSETTE SUB-FAMILY B"/>
    <property type="match status" value="1"/>
</dbReference>
<feature type="transmembrane region" description="Helical" evidence="11">
    <location>
        <begin position="874"/>
        <end position="892"/>
    </location>
</feature>
<dbReference type="RefSeq" id="WP_096496867.1">
    <property type="nucleotide sequence ID" value="NZ_CP023445.1"/>
</dbReference>
<dbReference type="GO" id="GO:0016887">
    <property type="term" value="F:ATP hydrolysis activity"/>
    <property type="evidence" value="ECO:0007669"/>
    <property type="project" value="InterPro"/>
</dbReference>
<evidence type="ECO:0000259" key="13">
    <source>
        <dbReference type="PROSITE" id="PS50929"/>
    </source>
</evidence>
<keyword evidence="8 11" id="KW-0472">Membrane</keyword>
<feature type="transmembrane region" description="Helical" evidence="11">
    <location>
        <begin position="313"/>
        <end position="334"/>
    </location>
</feature>
<evidence type="ECO:0000259" key="12">
    <source>
        <dbReference type="PROSITE" id="PS50893"/>
    </source>
</evidence>
<dbReference type="FunFam" id="3.40.50.300:FF:000299">
    <property type="entry name" value="ABC transporter ATP-binding protein/permease"/>
    <property type="match status" value="2"/>
</dbReference>
<dbReference type="CDD" id="cd18546">
    <property type="entry name" value="ABC_6TM_Rv0194_D2_like"/>
    <property type="match status" value="1"/>
</dbReference>
<dbReference type="PROSITE" id="PS50929">
    <property type="entry name" value="ABC_TM1F"/>
    <property type="match status" value="2"/>
</dbReference>
<dbReference type="Gene3D" id="3.40.50.300">
    <property type="entry name" value="P-loop containing nucleotide triphosphate hydrolases"/>
    <property type="match status" value="2"/>
</dbReference>
<dbReference type="InterPro" id="IPR003439">
    <property type="entry name" value="ABC_transporter-like_ATP-bd"/>
</dbReference>
<evidence type="ECO:0000256" key="10">
    <source>
        <dbReference type="SAM" id="MobiDB-lite"/>
    </source>
</evidence>
<feature type="region of interest" description="Disordered" evidence="10">
    <location>
        <begin position="1429"/>
        <end position="1494"/>
    </location>
</feature>
<feature type="transmembrane region" description="Helical" evidence="11">
    <location>
        <begin position="285"/>
        <end position="307"/>
    </location>
</feature>
<dbReference type="SUPFAM" id="SSF52540">
    <property type="entry name" value="P-loop containing nucleoside triphosphate hydrolases"/>
    <property type="match status" value="2"/>
</dbReference>
<dbReference type="SMART" id="SM00382">
    <property type="entry name" value="AAA"/>
    <property type="match status" value="2"/>
</dbReference>
<evidence type="ECO:0000256" key="3">
    <source>
        <dbReference type="ARBA" id="ARBA00022475"/>
    </source>
</evidence>
<feature type="transmembrane region" description="Helical" evidence="11">
    <location>
        <begin position="986"/>
        <end position="1010"/>
    </location>
</feature>
<dbReference type="GO" id="GO:0005524">
    <property type="term" value="F:ATP binding"/>
    <property type="evidence" value="ECO:0007669"/>
    <property type="project" value="UniProtKB-KW"/>
</dbReference>
<dbReference type="InterPro" id="IPR027417">
    <property type="entry name" value="P-loop_NTPase"/>
</dbReference>
<evidence type="ECO:0000256" key="1">
    <source>
        <dbReference type="ARBA" id="ARBA00004651"/>
    </source>
</evidence>
<feature type="region of interest" description="Disordered" evidence="10">
    <location>
        <begin position="692"/>
        <end position="792"/>
    </location>
</feature>
<feature type="region of interest" description="Disordered" evidence="10">
    <location>
        <begin position="808"/>
        <end position="835"/>
    </location>
</feature>
<comment type="similarity">
    <text evidence="9">Belongs to the ABC transporter superfamily. Lipid exporter (TC 3.A.1.106) family.</text>
</comment>
<evidence type="ECO:0000256" key="9">
    <source>
        <dbReference type="ARBA" id="ARBA00061644"/>
    </source>
</evidence>
<dbReference type="EMBL" id="CP023445">
    <property type="protein sequence ID" value="ATE57138.1"/>
    <property type="molecule type" value="Genomic_DNA"/>
</dbReference>
<dbReference type="InterPro" id="IPR039421">
    <property type="entry name" value="Type_1_exporter"/>
</dbReference>
<organism evidence="14 15">
    <name type="scientific">Actinosynnema pretiosum</name>
    <dbReference type="NCBI Taxonomy" id="42197"/>
    <lineage>
        <taxon>Bacteria</taxon>
        <taxon>Bacillati</taxon>
        <taxon>Actinomycetota</taxon>
        <taxon>Actinomycetes</taxon>
        <taxon>Pseudonocardiales</taxon>
        <taxon>Pseudonocardiaceae</taxon>
        <taxon>Actinosynnema</taxon>
    </lineage>
</organism>
<feature type="transmembrane region" description="Helical" evidence="11">
    <location>
        <begin position="97"/>
        <end position="117"/>
    </location>
</feature>
<evidence type="ECO:0000256" key="4">
    <source>
        <dbReference type="ARBA" id="ARBA00022692"/>
    </source>
</evidence>
<comment type="subcellular location">
    <subcellularLocation>
        <location evidence="1">Cell membrane</location>
        <topology evidence="1">Multi-pass membrane protein</topology>
    </subcellularLocation>
</comment>
<feature type="transmembrane region" description="Helical" evidence="11">
    <location>
        <begin position="1133"/>
        <end position="1154"/>
    </location>
</feature>
<evidence type="ECO:0000256" key="7">
    <source>
        <dbReference type="ARBA" id="ARBA00022989"/>
    </source>
</evidence>
<dbReference type="InterPro" id="IPR003593">
    <property type="entry name" value="AAA+_ATPase"/>
</dbReference>
<sequence length="1494" mass="153001">MFAALPQLRAVSLREAALSRPGGRKRPADLSGDRPSVEIVTNFPGWIRRLASACWQHRSLVVWSVLAAVVGVGLQAAGPLLLKVAVDDAVAGRTDRLALLASVLVGVELLTFGTAFVRRYLGGRLAVDVQHDLRQAVFSSVQRLDGQKQDVLRTGQVVSRSITDLQLVQSLLSMTPLAFGTVAFALASLVAMCWLSPPLTLIALVIVPAVGVVAARTRMTLFPATWSAQQRAADVAQQVEETVTGVRVVKGFGQEAREVAALERRARVLFAERMRAARLTARPSATLNALPYAGQVAVLAAGGWLALRGEVSLGTFLAFASYVAALIGPTRLLASLMVTAQLARAGVERVYELVDSQPAVVDAPDAVDVPDGPVGVRLDGVVFGYARSEPVLSGVSLEVAPGETLALVGTAGSGKSTVSLLLPRFYDVHEGSVSVGGVDVRGLRLGSLRRTVGVVFEEAFLFSDTVRANIAYGRPDATDAEVEAAARAAEAHGFISALPGGYGAVVGERGLTLSGGQRQRVALARALLSDPRVLVLDDATSAVDTATEAAIHRTLASVTATRTTLLVAHRRSSLALADRIAVLDAGRVVDVGAHAELWGRCELYRELLAGPGEAIERVAGAGAAGGGVAEVGMAGAGVAGVAGAGIAGAGVAGAGVAGAGVAGAGVAEAGMTGAGVAESGLAAGPEGGNGAGAVDRASGAAARNGGVSAPWPGADPAGRRADPRRENVASQSAEGSTEQTGERSGADAATSGTRSAPPSGAGSTSSSGAGASPSSGAGSASSSAPTGVTPALWPEVVDDELVLRAENRSVAAPSGGRRGPGTSALAGGAPPTPELVERVRSLPPATEEPRLPGEDPSAPDPGFRLLRLLRPVRWSMVAVGALLLVDTSLAIALPNLVRIGVDRGVGGGEQGALWVVSLVGLLLVAVGWCSTRIGTVLTARVGERLLYLLRVRSYAHLQRLGLDYYEREMAGRIMTRMTTDVDALSSFLQTGLTTFVISVLTVAGIAVALVVTDPGLALVALSVLPVLAVATVLFQRVSSRAYAEARERVSAVNADLQENVSGLRVAQAYTREERSAEAFAARSDAYRRARIRAQRYIATYFPFLALLSGVAQAAVLVVGAYRVADGSLSPGVLLAFVLYLGLFFSPLFQLSGVFDGYQQARVGLTRIGDLLRTPTTVPPAADPAPVERLRGEVELRDVVFRYAGAEEPALDGVSLRVRAGETVALVGETGAGKSTLVKLVARFYDVTGGRVLVDGRDVREYDLGAFRRRLGVVPQEAHLFGGDVAENVAYGRPGATPAEVEEAVRAVGALPVVAALPNGFRQQVGERGQGLSAGQRQLVALARAELVRPDVLLLDEATAALDPATESAVLAASDHLSGSRTTFVVAHRLATAARADRIVVLSGGRVAEEGTHEELLALGGQYARLWAHGAPEHGGAEGGEGSEAGGAEAAGAGAAGAGAADGSAADGGAIAEGAATTGTNGVATTAKAGDAPRG</sequence>
<keyword evidence="3" id="KW-1003">Cell membrane</keyword>
<keyword evidence="7 11" id="KW-1133">Transmembrane helix</keyword>
<feature type="compositionally biased region" description="Low complexity" evidence="10">
    <location>
        <begin position="1445"/>
        <end position="1494"/>
    </location>
</feature>
<dbReference type="GO" id="GO:0140359">
    <property type="term" value="F:ABC-type transporter activity"/>
    <property type="evidence" value="ECO:0007669"/>
    <property type="project" value="InterPro"/>
</dbReference>
<dbReference type="Proteomes" id="UP000218505">
    <property type="component" value="Chromosome"/>
</dbReference>
<dbReference type="PANTHER" id="PTHR24221:SF629">
    <property type="entry name" value="MULTIDRUG EFFLUX ATP-BINDING_PERMEASE PROTEIN RV0194"/>
    <property type="match status" value="1"/>
</dbReference>
<keyword evidence="6 14" id="KW-0067">ATP-binding</keyword>
<dbReference type="KEGG" id="apre:CNX65_30785"/>
<dbReference type="SUPFAM" id="SSF90123">
    <property type="entry name" value="ABC transporter transmembrane region"/>
    <property type="match status" value="2"/>
</dbReference>
<dbReference type="PROSITE" id="PS00211">
    <property type="entry name" value="ABC_TRANSPORTER_1"/>
    <property type="match status" value="1"/>
</dbReference>
<feature type="transmembrane region" description="Helical" evidence="11">
    <location>
        <begin position="912"/>
        <end position="930"/>
    </location>
</feature>
<evidence type="ECO:0000256" key="6">
    <source>
        <dbReference type="ARBA" id="ARBA00022840"/>
    </source>
</evidence>
<reference evidence="14" key="1">
    <citation type="submission" date="2017-09" db="EMBL/GenBank/DDBJ databases">
        <title>Complete Genome Sequence of ansamitocin-producing Bacterium Actinosynnema pretiosum X47.</title>
        <authorList>
            <person name="Cao G."/>
            <person name="Zong G."/>
            <person name="Zhong C."/>
            <person name="Fu J."/>
        </authorList>
    </citation>
    <scope>NUCLEOTIDE SEQUENCE [LARGE SCALE GENOMIC DNA]</scope>
    <source>
        <strain evidence="14">X47</strain>
    </source>
</reference>
<accession>A0A290ZDQ2</accession>
<evidence type="ECO:0000313" key="14">
    <source>
        <dbReference type="EMBL" id="ATE57138.1"/>
    </source>
</evidence>
<keyword evidence="4 11" id="KW-0812">Transmembrane</keyword>
<gene>
    <name evidence="14" type="ORF">CNX65_30785</name>
</gene>
<dbReference type="GO" id="GO:0034040">
    <property type="term" value="F:ATPase-coupled lipid transmembrane transporter activity"/>
    <property type="evidence" value="ECO:0007669"/>
    <property type="project" value="TreeGrafter"/>
</dbReference>
<dbReference type="CDD" id="cd18543">
    <property type="entry name" value="ABC_6TM_Rv0194_D1_like"/>
    <property type="match status" value="1"/>
</dbReference>
<feature type="transmembrane region" description="Helical" evidence="11">
    <location>
        <begin position="198"/>
        <end position="215"/>
    </location>
</feature>
<feature type="transmembrane region" description="Helical" evidence="11">
    <location>
        <begin position="1016"/>
        <end position="1034"/>
    </location>
</feature>
<evidence type="ECO:0000256" key="5">
    <source>
        <dbReference type="ARBA" id="ARBA00022741"/>
    </source>
</evidence>
<keyword evidence="2" id="KW-0813">Transport</keyword>
<dbReference type="InterPro" id="IPR017871">
    <property type="entry name" value="ABC_transporter-like_CS"/>
</dbReference>
<feature type="compositionally biased region" description="Low complexity" evidence="10">
    <location>
        <begin position="755"/>
        <end position="787"/>
    </location>
</feature>
<evidence type="ECO:0000256" key="8">
    <source>
        <dbReference type="ARBA" id="ARBA00023136"/>
    </source>
</evidence>
<feature type="compositionally biased region" description="Basic and acidic residues" evidence="10">
    <location>
        <begin position="717"/>
        <end position="727"/>
    </location>
</feature>
<dbReference type="Pfam" id="PF00664">
    <property type="entry name" value="ABC_membrane"/>
    <property type="match status" value="2"/>
</dbReference>
<feature type="domain" description="ABC transporter" evidence="12">
    <location>
        <begin position="376"/>
        <end position="610"/>
    </location>
</feature>
<dbReference type="Gene3D" id="1.20.1560.10">
    <property type="entry name" value="ABC transporter type 1, transmembrane domain"/>
    <property type="match status" value="2"/>
</dbReference>
<feature type="compositionally biased region" description="Polar residues" evidence="10">
    <location>
        <begin position="728"/>
        <end position="739"/>
    </location>
</feature>
<dbReference type="Pfam" id="PF00005">
    <property type="entry name" value="ABC_tran"/>
    <property type="match status" value="2"/>
</dbReference>
<feature type="transmembrane region" description="Helical" evidence="11">
    <location>
        <begin position="170"/>
        <end position="192"/>
    </location>
</feature>
<evidence type="ECO:0000256" key="11">
    <source>
        <dbReference type="SAM" id="Phobius"/>
    </source>
</evidence>
<feature type="domain" description="ABC transporter" evidence="12">
    <location>
        <begin position="1193"/>
        <end position="1428"/>
    </location>
</feature>
<keyword evidence="5" id="KW-0547">Nucleotide-binding</keyword>
<evidence type="ECO:0000313" key="15">
    <source>
        <dbReference type="Proteomes" id="UP000218505"/>
    </source>
</evidence>
<keyword evidence="15" id="KW-1185">Reference proteome</keyword>
<feature type="domain" description="ABC transmembrane type-1" evidence="13">
    <location>
        <begin position="877"/>
        <end position="1159"/>
    </location>
</feature>
<protein>
    <submittedName>
        <fullName evidence="14">ABC transporter ATP-binding protein</fullName>
    </submittedName>
</protein>